<evidence type="ECO:0000256" key="1">
    <source>
        <dbReference type="SAM" id="MobiDB-lite"/>
    </source>
</evidence>
<sequence length="84" mass="9477">MDPALQEANRKVSCKGVPKPPADPDEPERSCDEYPYAASYDSHEGASRNLDYSCQFLNAKHNSKESSLKKAWQNSQRVLEEDAF</sequence>
<protein>
    <submittedName>
        <fullName evidence="2">Uncharacterized protein</fullName>
    </submittedName>
</protein>
<accession>A0ABN1A2W6</accession>
<dbReference type="Proteomes" id="UP001500909">
    <property type="component" value="Unassembled WGS sequence"/>
</dbReference>
<proteinExistence type="predicted"/>
<dbReference type="EMBL" id="BAAABY010000023">
    <property type="protein sequence ID" value="GAA0466220.1"/>
    <property type="molecule type" value="Genomic_DNA"/>
</dbReference>
<comment type="caution">
    <text evidence="2">The sequence shown here is derived from an EMBL/GenBank/DDBJ whole genome shotgun (WGS) entry which is preliminary data.</text>
</comment>
<evidence type="ECO:0000313" key="3">
    <source>
        <dbReference type="Proteomes" id="UP001500909"/>
    </source>
</evidence>
<evidence type="ECO:0000313" key="2">
    <source>
        <dbReference type="EMBL" id="GAA0466220.1"/>
    </source>
</evidence>
<gene>
    <name evidence="2" type="ORF">GCM10010361_32940</name>
</gene>
<reference evidence="2 3" key="1">
    <citation type="journal article" date="2019" name="Int. J. Syst. Evol. Microbiol.">
        <title>The Global Catalogue of Microorganisms (GCM) 10K type strain sequencing project: providing services to taxonomists for standard genome sequencing and annotation.</title>
        <authorList>
            <consortium name="The Broad Institute Genomics Platform"/>
            <consortium name="The Broad Institute Genome Sequencing Center for Infectious Disease"/>
            <person name="Wu L."/>
            <person name="Ma J."/>
        </authorList>
    </citation>
    <scope>NUCLEOTIDE SEQUENCE [LARGE SCALE GENOMIC DNA]</scope>
    <source>
        <strain evidence="2 3">JCM 4805</strain>
    </source>
</reference>
<name>A0ABN1A2W6_9ACTN</name>
<organism evidence="2 3">
    <name type="scientific">Streptomyces olivaceiscleroticus</name>
    <dbReference type="NCBI Taxonomy" id="68245"/>
    <lineage>
        <taxon>Bacteria</taxon>
        <taxon>Bacillati</taxon>
        <taxon>Actinomycetota</taxon>
        <taxon>Actinomycetes</taxon>
        <taxon>Kitasatosporales</taxon>
        <taxon>Streptomycetaceae</taxon>
        <taxon>Streptomyces</taxon>
    </lineage>
</organism>
<feature type="region of interest" description="Disordered" evidence="1">
    <location>
        <begin position="1"/>
        <end position="33"/>
    </location>
</feature>
<keyword evidence="3" id="KW-1185">Reference proteome</keyword>